<dbReference type="InterPro" id="IPR036097">
    <property type="entry name" value="HisK_dim/P_sf"/>
</dbReference>
<evidence type="ECO:0000313" key="18">
    <source>
        <dbReference type="EMBL" id="AOJ01873.1"/>
    </source>
</evidence>
<feature type="transmembrane region" description="Helical" evidence="15">
    <location>
        <begin position="12"/>
        <end position="35"/>
    </location>
</feature>
<evidence type="ECO:0000256" key="10">
    <source>
        <dbReference type="ARBA" id="ARBA00022777"/>
    </source>
</evidence>
<name>A0A1B4FDU9_9BURK</name>
<keyword evidence="12 15" id="KW-1133">Transmembrane helix</keyword>
<dbReference type="PROSITE" id="PS50885">
    <property type="entry name" value="HAMP"/>
    <property type="match status" value="1"/>
</dbReference>
<evidence type="ECO:0000256" key="8">
    <source>
        <dbReference type="ARBA" id="ARBA00022692"/>
    </source>
</evidence>
<sequence>MKVPRPRTLLGRNLLLLVCIVVASQVTTVVIYFVLIQRPRVDEIASVVASQTKTVERLLATRPEPERRREVIAMNGGLQSPPERDLTAVPRGYQIRRFVTQLAARLAPGTLVLWEGGPQHRFWVRLAIDRDNYWVALPVTTYIGNALPWSVACLLLVFATFPVFGAWMIQRDTTVPLRRLSRAAATIERGEWPDAVPVTGPAELAMVADAFNRMVASLAVMETTRAEMLAGISHDIRTPLTKLRMAIAAPEAFDSPRESAERFVAEIDAIVEQFIDFARSGDGEAVLPGDLNALIEQLVADYTGLGYRFGMRLAPLPAMRFRPVGMQRLLMNLMHNAAIHGRVGLSVRTSVEDGRVVIRVEDAGPGVPEDALPLLTQPFRRVERPDRPSGGTGLGLAIAERIARQHGGRLDLSLRDSGGLAATVRLPIA</sequence>
<dbReference type="InterPro" id="IPR038421">
    <property type="entry name" value="RisS_PPD_sf"/>
</dbReference>
<keyword evidence="19" id="KW-1185">Reference proteome</keyword>
<dbReference type="Pfam" id="PF00512">
    <property type="entry name" value="HisKA"/>
    <property type="match status" value="1"/>
</dbReference>
<keyword evidence="14 15" id="KW-0472">Membrane</keyword>
<feature type="domain" description="HAMP" evidence="17">
    <location>
        <begin position="171"/>
        <end position="223"/>
    </location>
</feature>
<dbReference type="Gene3D" id="1.10.8.500">
    <property type="entry name" value="HAMP domain in histidine kinase"/>
    <property type="match status" value="1"/>
</dbReference>
<evidence type="ECO:0000256" key="6">
    <source>
        <dbReference type="ARBA" id="ARBA00022553"/>
    </source>
</evidence>
<keyword evidence="5" id="KW-0997">Cell inner membrane</keyword>
<dbReference type="GO" id="GO:0000155">
    <property type="term" value="F:phosphorelay sensor kinase activity"/>
    <property type="evidence" value="ECO:0007669"/>
    <property type="project" value="InterPro"/>
</dbReference>
<dbReference type="SUPFAM" id="SSF55874">
    <property type="entry name" value="ATPase domain of HSP90 chaperone/DNA topoisomerase II/histidine kinase"/>
    <property type="match status" value="1"/>
</dbReference>
<dbReference type="InterPro" id="IPR050980">
    <property type="entry name" value="2C_sensor_his_kinase"/>
</dbReference>
<dbReference type="Gene3D" id="3.30.450.300">
    <property type="entry name" value="Sensor histidine kinase RisS, periplasmic domain"/>
    <property type="match status" value="1"/>
</dbReference>
<dbReference type="SUPFAM" id="SSF47384">
    <property type="entry name" value="Homodimeric domain of signal transducing histidine kinase"/>
    <property type="match status" value="1"/>
</dbReference>
<feature type="transmembrane region" description="Helical" evidence="15">
    <location>
        <begin position="147"/>
        <end position="169"/>
    </location>
</feature>
<dbReference type="InterPro" id="IPR003661">
    <property type="entry name" value="HisK_dim/P_dom"/>
</dbReference>
<evidence type="ECO:0000256" key="15">
    <source>
        <dbReference type="SAM" id="Phobius"/>
    </source>
</evidence>
<dbReference type="PANTHER" id="PTHR44936:SF5">
    <property type="entry name" value="SENSOR HISTIDINE KINASE ENVZ"/>
    <property type="match status" value="1"/>
</dbReference>
<keyword evidence="6" id="KW-0597">Phosphoprotein</keyword>
<evidence type="ECO:0000256" key="9">
    <source>
        <dbReference type="ARBA" id="ARBA00022741"/>
    </source>
</evidence>
<dbReference type="Pfam" id="PF00672">
    <property type="entry name" value="HAMP"/>
    <property type="match status" value="1"/>
</dbReference>
<dbReference type="InterPro" id="IPR003660">
    <property type="entry name" value="HAMP_dom"/>
</dbReference>
<dbReference type="InterPro" id="IPR003594">
    <property type="entry name" value="HATPase_dom"/>
</dbReference>
<dbReference type="SMART" id="SM00388">
    <property type="entry name" value="HisKA"/>
    <property type="match status" value="1"/>
</dbReference>
<evidence type="ECO:0000256" key="12">
    <source>
        <dbReference type="ARBA" id="ARBA00022989"/>
    </source>
</evidence>
<dbReference type="Proteomes" id="UP000062519">
    <property type="component" value="Chromosome 1"/>
</dbReference>
<dbReference type="CDD" id="cd00082">
    <property type="entry name" value="HisKA"/>
    <property type="match status" value="1"/>
</dbReference>
<keyword evidence="8 15" id="KW-0812">Transmembrane</keyword>
<dbReference type="GO" id="GO:0005886">
    <property type="term" value="C:plasma membrane"/>
    <property type="evidence" value="ECO:0007669"/>
    <property type="project" value="UniProtKB-SubCell"/>
</dbReference>
<accession>A0A1B4FDU9</accession>
<feature type="domain" description="Histidine kinase" evidence="16">
    <location>
        <begin position="231"/>
        <end position="429"/>
    </location>
</feature>
<evidence type="ECO:0000256" key="11">
    <source>
        <dbReference type="ARBA" id="ARBA00022840"/>
    </source>
</evidence>
<gene>
    <name evidence="18" type="ORF">WS70_08540</name>
</gene>
<reference evidence="18 19" key="1">
    <citation type="submission" date="2015-12" db="EMBL/GenBank/DDBJ databases">
        <title>Diversity of Burkholderia near neighbor genomes.</title>
        <authorList>
            <person name="Sahl J."/>
            <person name="Wagner D."/>
            <person name="Keim P."/>
        </authorList>
    </citation>
    <scope>NUCLEOTIDE SEQUENCE [LARGE SCALE GENOMIC DNA]</scope>
    <source>
        <strain evidence="18 19">BDU6</strain>
    </source>
</reference>
<dbReference type="RefSeq" id="WP_059597010.1">
    <property type="nucleotide sequence ID" value="NZ_CP013386.1"/>
</dbReference>
<evidence type="ECO:0000256" key="5">
    <source>
        <dbReference type="ARBA" id="ARBA00022519"/>
    </source>
</evidence>
<dbReference type="EC" id="2.7.13.3" evidence="3"/>
<dbReference type="SMART" id="SM00304">
    <property type="entry name" value="HAMP"/>
    <property type="match status" value="1"/>
</dbReference>
<dbReference type="AlphaFoldDB" id="A0A1B4FDU9"/>
<dbReference type="EMBL" id="CP013386">
    <property type="protein sequence ID" value="AOJ01873.1"/>
    <property type="molecule type" value="Genomic_DNA"/>
</dbReference>
<evidence type="ECO:0000256" key="7">
    <source>
        <dbReference type="ARBA" id="ARBA00022679"/>
    </source>
</evidence>
<evidence type="ECO:0000259" key="16">
    <source>
        <dbReference type="PROSITE" id="PS50109"/>
    </source>
</evidence>
<dbReference type="InterPro" id="IPR004358">
    <property type="entry name" value="Sig_transdc_His_kin-like_C"/>
</dbReference>
<evidence type="ECO:0000256" key="1">
    <source>
        <dbReference type="ARBA" id="ARBA00000085"/>
    </source>
</evidence>
<keyword evidence="4" id="KW-1003">Cell membrane</keyword>
<proteinExistence type="predicted"/>
<keyword evidence="11" id="KW-0067">ATP-binding</keyword>
<dbReference type="Gene3D" id="3.30.565.10">
    <property type="entry name" value="Histidine kinase-like ATPase, C-terminal domain"/>
    <property type="match status" value="1"/>
</dbReference>
<evidence type="ECO:0000256" key="13">
    <source>
        <dbReference type="ARBA" id="ARBA00023012"/>
    </source>
</evidence>
<comment type="catalytic activity">
    <reaction evidence="1">
        <text>ATP + protein L-histidine = ADP + protein N-phospho-L-histidine.</text>
        <dbReference type="EC" id="2.7.13.3"/>
    </reaction>
</comment>
<comment type="subcellular location">
    <subcellularLocation>
        <location evidence="2">Cell inner membrane</location>
        <topology evidence="2">Multi-pass membrane protein</topology>
    </subcellularLocation>
</comment>
<protein>
    <recommendedName>
        <fullName evidence="3">histidine kinase</fullName>
        <ecNumber evidence="3">2.7.13.3</ecNumber>
    </recommendedName>
</protein>
<keyword evidence="9" id="KW-0547">Nucleotide-binding</keyword>
<dbReference type="PROSITE" id="PS50109">
    <property type="entry name" value="HIS_KIN"/>
    <property type="match status" value="1"/>
</dbReference>
<organism evidence="18 19">
    <name type="scientific">Burkholderia mayonis</name>
    <dbReference type="NCBI Taxonomy" id="1385591"/>
    <lineage>
        <taxon>Bacteria</taxon>
        <taxon>Pseudomonadati</taxon>
        <taxon>Pseudomonadota</taxon>
        <taxon>Betaproteobacteria</taxon>
        <taxon>Burkholderiales</taxon>
        <taxon>Burkholderiaceae</taxon>
        <taxon>Burkholderia</taxon>
        <taxon>pseudomallei group</taxon>
    </lineage>
</organism>
<keyword evidence="13" id="KW-0902">Two-component regulatory system</keyword>
<evidence type="ECO:0000259" key="17">
    <source>
        <dbReference type="PROSITE" id="PS50885"/>
    </source>
</evidence>
<dbReference type="KEGG" id="buu:WS70_08540"/>
<dbReference type="Pfam" id="PF02518">
    <property type="entry name" value="HATPase_c"/>
    <property type="match status" value="1"/>
</dbReference>
<evidence type="ECO:0000256" key="14">
    <source>
        <dbReference type="ARBA" id="ARBA00023136"/>
    </source>
</evidence>
<dbReference type="SUPFAM" id="SSF158472">
    <property type="entry name" value="HAMP domain-like"/>
    <property type="match status" value="1"/>
</dbReference>
<dbReference type="PRINTS" id="PR00344">
    <property type="entry name" value="BCTRLSENSOR"/>
</dbReference>
<dbReference type="GO" id="GO:0005524">
    <property type="term" value="F:ATP binding"/>
    <property type="evidence" value="ECO:0007669"/>
    <property type="project" value="UniProtKB-KW"/>
</dbReference>
<dbReference type="Gene3D" id="1.10.287.130">
    <property type="match status" value="1"/>
</dbReference>
<dbReference type="InterPro" id="IPR005467">
    <property type="entry name" value="His_kinase_dom"/>
</dbReference>
<evidence type="ECO:0000256" key="2">
    <source>
        <dbReference type="ARBA" id="ARBA00004429"/>
    </source>
</evidence>
<evidence type="ECO:0000313" key="19">
    <source>
        <dbReference type="Proteomes" id="UP000062519"/>
    </source>
</evidence>
<evidence type="ECO:0000256" key="3">
    <source>
        <dbReference type="ARBA" id="ARBA00012438"/>
    </source>
</evidence>
<keyword evidence="7" id="KW-0808">Transferase</keyword>
<evidence type="ECO:0000256" key="4">
    <source>
        <dbReference type="ARBA" id="ARBA00022475"/>
    </source>
</evidence>
<dbReference type="CDD" id="cd06225">
    <property type="entry name" value="HAMP"/>
    <property type="match status" value="1"/>
</dbReference>
<dbReference type="SMART" id="SM00387">
    <property type="entry name" value="HATPase_c"/>
    <property type="match status" value="1"/>
</dbReference>
<keyword evidence="10 18" id="KW-0418">Kinase</keyword>
<dbReference type="InterPro" id="IPR036890">
    <property type="entry name" value="HATPase_C_sf"/>
</dbReference>
<dbReference type="PANTHER" id="PTHR44936">
    <property type="entry name" value="SENSOR PROTEIN CREC"/>
    <property type="match status" value="1"/>
</dbReference>